<dbReference type="Gene3D" id="3.90.79.10">
    <property type="entry name" value="Nucleoside Triphosphate Pyrophosphohydrolase"/>
    <property type="match status" value="2"/>
</dbReference>
<dbReference type="SUPFAM" id="SSF55811">
    <property type="entry name" value="Nudix"/>
    <property type="match status" value="1"/>
</dbReference>
<dbReference type="Proteomes" id="UP000177208">
    <property type="component" value="Unassembled WGS sequence"/>
</dbReference>
<dbReference type="InterPro" id="IPR015797">
    <property type="entry name" value="NUDIX_hydrolase-like_dom_sf"/>
</dbReference>
<evidence type="ECO:0000313" key="3">
    <source>
        <dbReference type="Proteomes" id="UP000177208"/>
    </source>
</evidence>
<name>A0A1F7G7R5_9BACT</name>
<evidence type="ECO:0000313" key="2">
    <source>
        <dbReference type="EMBL" id="OGK14978.1"/>
    </source>
</evidence>
<dbReference type="PANTHER" id="PTHR10885">
    <property type="entry name" value="ISOPENTENYL-DIPHOSPHATE DELTA-ISOMERASE"/>
    <property type="match status" value="1"/>
</dbReference>
<protein>
    <submittedName>
        <fullName evidence="2">Uncharacterized protein</fullName>
    </submittedName>
</protein>
<feature type="region of interest" description="Disordered" evidence="1">
    <location>
        <begin position="92"/>
        <end position="116"/>
    </location>
</feature>
<dbReference type="GO" id="GO:0004452">
    <property type="term" value="F:isopentenyl-diphosphate delta-isomerase activity"/>
    <property type="evidence" value="ECO:0007669"/>
    <property type="project" value="TreeGrafter"/>
</dbReference>
<gene>
    <name evidence="2" type="ORF">A2774_01005</name>
</gene>
<accession>A0A1F7G7R5</accession>
<dbReference type="AlphaFoldDB" id="A0A1F7G7R5"/>
<dbReference type="GO" id="GO:0005737">
    <property type="term" value="C:cytoplasm"/>
    <property type="evidence" value="ECO:0007669"/>
    <property type="project" value="TreeGrafter"/>
</dbReference>
<dbReference type="GO" id="GO:0009240">
    <property type="term" value="P:isopentenyl diphosphate biosynthetic process"/>
    <property type="evidence" value="ECO:0007669"/>
    <property type="project" value="TreeGrafter"/>
</dbReference>
<proteinExistence type="predicted"/>
<organism evidence="2 3">
    <name type="scientific">Candidatus Roizmanbacteria bacterium RIFCSPHIGHO2_01_FULL_39_12c</name>
    <dbReference type="NCBI Taxonomy" id="1802031"/>
    <lineage>
        <taxon>Bacteria</taxon>
        <taxon>Candidatus Roizmaniibacteriota</taxon>
    </lineage>
</organism>
<dbReference type="EMBL" id="MFZG01000043">
    <property type="protein sequence ID" value="OGK14978.1"/>
    <property type="molecule type" value="Genomic_DNA"/>
</dbReference>
<evidence type="ECO:0000256" key="1">
    <source>
        <dbReference type="SAM" id="MobiDB-lite"/>
    </source>
</evidence>
<reference evidence="2 3" key="1">
    <citation type="journal article" date="2016" name="Nat. Commun.">
        <title>Thousands of microbial genomes shed light on interconnected biogeochemical processes in an aquifer system.</title>
        <authorList>
            <person name="Anantharaman K."/>
            <person name="Brown C.T."/>
            <person name="Hug L.A."/>
            <person name="Sharon I."/>
            <person name="Castelle C.J."/>
            <person name="Probst A.J."/>
            <person name="Thomas B.C."/>
            <person name="Singh A."/>
            <person name="Wilkins M.J."/>
            <person name="Karaoz U."/>
            <person name="Brodie E.L."/>
            <person name="Williams K.H."/>
            <person name="Hubbard S.S."/>
            <person name="Banfield J.F."/>
        </authorList>
    </citation>
    <scope>NUCLEOTIDE SEQUENCE [LARGE SCALE GENOMIC DNA]</scope>
</reference>
<sequence length="229" mass="26900">MDYYEQKQFLGEVDKQDKIIGQIEKWEAHKNGILHRGYTCILTYQYKVLLQHRKHPVFDGVFDLSFSSHPILLNQQKTKNILSFSRHAYRQAGKRESGRKNGSLIPTSPIGYDGRGRSGMTKNEQHEKIGLQSMDEAIYAGLKREWNIEQKQIKAKPKFLKKIYYKAKDPQSNFTEHEIDYIYSVELRKPPTPNYDFAYGFSIVNRKQITDYRLPLSPWVKVIINEKLI</sequence>
<comment type="caution">
    <text evidence="2">The sequence shown here is derived from an EMBL/GenBank/DDBJ whole genome shotgun (WGS) entry which is preliminary data.</text>
</comment>
<dbReference type="PANTHER" id="PTHR10885:SF0">
    <property type="entry name" value="ISOPENTENYL-DIPHOSPHATE DELTA-ISOMERASE"/>
    <property type="match status" value="1"/>
</dbReference>